<dbReference type="PROSITE" id="PS50943">
    <property type="entry name" value="HTH_CROC1"/>
    <property type="match status" value="1"/>
</dbReference>
<dbReference type="InterPro" id="IPR010982">
    <property type="entry name" value="Lambda_DNA-bd_dom_sf"/>
</dbReference>
<accession>A0ABM7Y8B4</accession>
<dbReference type="InterPro" id="IPR001387">
    <property type="entry name" value="Cro/C1-type_HTH"/>
</dbReference>
<feature type="domain" description="HTH cro/C1-type" evidence="1">
    <location>
        <begin position="9"/>
        <end position="62"/>
    </location>
</feature>
<dbReference type="Proteomes" id="UP000831327">
    <property type="component" value="Chromosome"/>
</dbReference>
<protein>
    <recommendedName>
        <fullName evidence="1">HTH cro/C1-type domain-containing protein</fullName>
    </recommendedName>
</protein>
<evidence type="ECO:0000313" key="3">
    <source>
        <dbReference type="Proteomes" id="UP000831327"/>
    </source>
</evidence>
<dbReference type="Gene3D" id="1.10.260.40">
    <property type="entry name" value="lambda repressor-like DNA-binding domains"/>
    <property type="match status" value="1"/>
</dbReference>
<evidence type="ECO:0000313" key="2">
    <source>
        <dbReference type="EMBL" id="BDG74257.1"/>
    </source>
</evidence>
<dbReference type="SUPFAM" id="SSF47413">
    <property type="entry name" value="lambda repressor-like DNA-binding domains"/>
    <property type="match status" value="1"/>
</dbReference>
<dbReference type="RefSeq" id="WP_244408442.1">
    <property type="nucleotide sequence ID" value="NZ_AP025637.1"/>
</dbReference>
<evidence type="ECO:0000259" key="1">
    <source>
        <dbReference type="PROSITE" id="PS50943"/>
    </source>
</evidence>
<reference evidence="2 3" key="1">
    <citation type="journal article" date="2016" name="Microbes Environ.">
        <title>Phylogenetically diverse aerobic anoxygenic phototrophic bacteria isolated from epilithic biofilms in Tama river, Japan.</title>
        <authorList>
            <person name="Hirose S."/>
            <person name="Matsuura K."/>
            <person name="Haruta S."/>
        </authorList>
    </citation>
    <scope>NUCLEOTIDE SEQUENCE [LARGE SCALE GENOMIC DNA]</scope>
    <source>
        <strain evidence="2 3">S08</strain>
    </source>
</reference>
<dbReference type="SMART" id="SM00530">
    <property type="entry name" value="HTH_XRE"/>
    <property type="match status" value="1"/>
</dbReference>
<gene>
    <name evidence="2" type="ORF">Rmf_41860</name>
</gene>
<dbReference type="EMBL" id="AP025637">
    <property type="protein sequence ID" value="BDG74257.1"/>
    <property type="molecule type" value="Genomic_DNA"/>
</dbReference>
<dbReference type="CDD" id="cd00093">
    <property type="entry name" value="HTH_XRE"/>
    <property type="match status" value="1"/>
</dbReference>
<dbReference type="Pfam" id="PF01381">
    <property type="entry name" value="HTH_3"/>
    <property type="match status" value="1"/>
</dbReference>
<organism evidence="2 3">
    <name type="scientific">Roseomonas fluvialis</name>
    <dbReference type="NCBI Taxonomy" id="1750527"/>
    <lineage>
        <taxon>Bacteria</taxon>
        <taxon>Pseudomonadati</taxon>
        <taxon>Pseudomonadota</taxon>
        <taxon>Alphaproteobacteria</taxon>
        <taxon>Acetobacterales</taxon>
        <taxon>Roseomonadaceae</taxon>
        <taxon>Roseomonas</taxon>
    </lineage>
</organism>
<proteinExistence type="predicted"/>
<sequence length="93" mass="9658">MSLSPAQCRAARALLAWTQDDLAERAQVSRGTIRGFETGQHALQRATAAAIRRALEAGGVALVEADGGGGPGVRFVTAEDRAPPRHLEPGAAK</sequence>
<keyword evidence="3" id="KW-1185">Reference proteome</keyword>
<name>A0ABM7Y8B4_9PROT</name>